<dbReference type="PROSITE" id="PS51257">
    <property type="entry name" value="PROKAR_LIPOPROTEIN"/>
    <property type="match status" value="1"/>
</dbReference>
<feature type="signal peptide" evidence="1">
    <location>
        <begin position="1"/>
        <end position="22"/>
    </location>
</feature>
<proteinExistence type="predicted"/>
<dbReference type="InterPro" id="IPR051200">
    <property type="entry name" value="Host-pathogen_enzymatic-act"/>
</dbReference>
<evidence type="ECO:0008006" key="4">
    <source>
        <dbReference type="Google" id="ProtNLM"/>
    </source>
</evidence>
<keyword evidence="3" id="KW-1185">Reference proteome</keyword>
<accession>A0A1I4U372</accession>
<dbReference type="Gene3D" id="2.130.10.10">
    <property type="entry name" value="YVTN repeat-like/Quinoprotein amine dehydrogenase"/>
    <property type="match status" value="1"/>
</dbReference>
<protein>
    <recommendedName>
        <fullName evidence="4">40-residue YVTN family beta-propeller repeat-containing protein</fullName>
    </recommendedName>
</protein>
<dbReference type="RefSeq" id="WP_092906566.1">
    <property type="nucleotide sequence ID" value="NZ_FOUZ01000003.1"/>
</dbReference>
<reference evidence="3" key="1">
    <citation type="submission" date="2016-10" db="EMBL/GenBank/DDBJ databases">
        <authorList>
            <person name="Varghese N."/>
            <person name="Submissions S."/>
        </authorList>
    </citation>
    <scope>NUCLEOTIDE SEQUENCE [LARGE SCALE GENOMIC DNA]</scope>
    <source>
        <strain evidence="3">XJ109</strain>
    </source>
</reference>
<organism evidence="2 3">
    <name type="scientific">Algoriella xinjiangensis</name>
    <dbReference type="NCBI Taxonomy" id="684065"/>
    <lineage>
        <taxon>Bacteria</taxon>
        <taxon>Pseudomonadati</taxon>
        <taxon>Bacteroidota</taxon>
        <taxon>Flavobacteriia</taxon>
        <taxon>Flavobacteriales</taxon>
        <taxon>Weeksellaceae</taxon>
        <taxon>Algoriella</taxon>
    </lineage>
</organism>
<dbReference type="InterPro" id="IPR031815">
    <property type="entry name" value="DUF5074"/>
</dbReference>
<dbReference type="EMBL" id="FOUZ01000003">
    <property type="protein sequence ID" value="SFM83280.1"/>
    <property type="molecule type" value="Genomic_DNA"/>
</dbReference>
<dbReference type="OrthoDB" id="9773938at2"/>
<evidence type="ECO:0000313" key="2">
    <source>
        <dbReference type="EMBL" id="SFM83280.1"/>
    </source>
</evidence>
<sequence length="364" mass="39851">MNKFKSIALVALAAGLFLQSCSNDDDGPSNDPDNGKYTNGVFILNEGKFNAANADITYFNPSKKVENGVNPIQEIYKKGNGRNLGDVAQSMIFKGNKAYVVVNNSDKVEVMDNTTFKYVTTITEKIKSPRYITSDSKYIYVSNWGDSQNPNDDYISLYTIADNKYEKSIPVLEGPGHIIVDNNKLYVAYEESGRNGIYGKSVDIIDLNGNTKTTVNVGDAPTGMVKAGNFLYVLTQGIIDWNNNQNSTGGRLVRIDLANNNNSSTFNFANTDHPDFLVEKNGFLYYALNNDVYKMAVTATSLPASKLFKTNATSLYGLDVDANSIYVLDAKDFASAGNLAIYNLTGVLQEDVTTGIGPNSIYIK</sequence>
<evidence type="ECO:0000256" key="1">
    <source>
        <dbReference type="SAM" id="SignalP"/>
    </source>
</evidence>
<gene>
    <name evidence="2" type="ORF">SAMN05421738_10344</name>
</gene>
<name>A0A1I4U372_9FLAO</name>
<dbReference type="AlphaFoldDB" id="A0A1I4U372"/>
<dbReference type="PANTHER" id="PTHR47197:SF3">
    <property type="entry name" value="DIHYDRO-HEME D1 DEHYDROGENASE"/>
    <property type="match status" value="1"/>
</dbReference>
<keyword evidence="1" id="KW-0732">Signal</keyword>
<dbReference type="InterPro" id="IPR015943">
    <property type="entry name" value="WD40/YVTN_repeat-like_dom_sf"/>
</dbReference>
<dbReference type="Pfam" id="PF16819">
    <property type="entry name" value="DUF5074"/>
    <property type="match status" value="1"/>
</dbReference>
<dbReference type="PANTHER" id="PTHR47197">
    <property type="entry name" value="PROTEIN NIRF"/>
    <property type="match status" value="1"/>
</dbReference>
<dbReference type="Proteomes" id="UP000199149">
    <property type="component" value="Unassembled WGS sequence"/>
</dbReference>
<feature type="chain" id="PRO_5011487654" description="40-residue YVTN family beta-propeller repeat-containing protein" evidence="1">
    <location>
        <begin position="23"/>
        <end position="364"/>
    </location>
</feature>
<dbReference type="STRING" id="684065.SAMN05421738_10344"/>
<dbReference type="SUPFAM" id="SSF63825">
    <property type="entry name" value="YWTD domain"/>
    <property type="match status" value="1"/>
</dbReference>
<evidence type="ECO:0000313" key="3">
    <source>
        <dbReference type="Proteomes" id="UP000199149"/>
    </source>
</evidence>